<evidence type="ECO:0000313" key="2">
    <source>
        <dbReference type="Proteomes" id="UP001066276"/>
    </source>
</evidence>
<sequence>MPCLPATNYDQHQPRPWWYGLDHMRCSCCFGILALLLHTFFGSILPRCKPLLSLLQASGRQIQSSVIGK</sequence>
<accession>A0AAV7M246</accession>
<keyword evidence="2" id="KW-1185">Reference proteome</keyword>
<gene>
    <name evidence="1" type="ORF">NDU88_002967</name>
</gene>
<evidence type="ECO:0000313" key="1">
    <source>
        <dbReference type="EMBL" id="KAJ1097851.1"/>
    </source>
</evidence>
<dbReference type="AlphaFoldDB" id="A0AAV7M246"/>
<dbReference type="EMBL" id="JANPWB010000014">
    <property type="protein sequence ID" value="KAJ1097851.1"/>
    <property type="molecule type" value="Genomic_DNA"/>
</dbReference>
<reference evidence="1" key="1">
    <citation type="journal article" date="2022" name="bioRxiv">
        <title>Sequencing and chromosome-scale assembly of the giantPleurodeles waltlgenome.</title>
        <authorList>
            <person name="Brown T."/>
            <person name="Elewa A."/>
            <person name="Iarovenko S."/>
            <person name="Subramanian E."/>
            <person name="Araus A.J."/>
            <person name="Petzold A."/>
            <person name="Susuki M."/>
            <person name="Suzuki K.-i.T."/>
            <person name="Hayashi T."/>
            <person name="Toyoda A."/>
            <person name="Oliveira C."/>
            <person name="Osipova E."/>
            <person name="Leigh N.D."/>
            <person name="Simon A."/>
            <person name="Yun M.H."/>
        </authorList>
    </citation>
    <scope>NUCLEOTIDE SEQUENCE</scope>
    <source>
        <strain evidence="1">20211129_DDA</strain>
        <tissue evidence="1">Liver</tissue>
    </source>
</reference>
<name>A0AAV7M246_PLEWA</name>
<dbReference type="Proteomes" id="UP001066276">
    <property type="component" value="Chromosome 10"/>
</dbReference>
<organism evidence="1 2">
    <name type="scientific">Pleurodeles waltl</name>
    <name type="common">Iberian ribbed newt</name>
    <dbReference type="NCBI Taxonomy" id="8319"/>
    <lineage>
        <taxon>Eukaryota</taxon>
        <taxon>Metazoa</taxon>
        <taxon>Chordata</taxon>
        <taxon>Craniata</taxon>
        <taxon>Vertebrata</taxon>
        <taxon>Euteleostomi</taxon>
        <taxon>Amphibia</taxon>
        <taxon>Batrachia</taxon>
        <taxon>Caudata</taxon>
        <taxon>Salamandroidea</taxon>
        <taxon>Salamandridae</taxon>
        <taxon>Pleurodelinae</taxon>
        <taxon>Pleurodeles</taxon>
    </lineage>
</organism>
<comment type="caution">
    <text evidence="1">The sequence shown here is derived from an EMBL/GenBank/DDBJ whole genome shotgun (WGS) entry which is preliminary data.</text>
</comment>
<protein>
    <submittedName>
        <fullName evidence="1">Uncharacterized protein</fullName>
    </submittedName>
</protein>
<proteinExistence type="predicted"/>